<feature type="disulfide bond" description="Redox-active" evidence="10">
    <location>
        <begin position="31"/>
        <end position="34"/>
    </location>
</feature>
<evidence type="ECO:0000256" key="7">
    <source>
        <dbReference type="NCBIfam" id="TIGR01068"/>
    </source>
</evidence>
<keyword evidence="6 10" id="KW-0676">Redox-active center</keyword>
<dbReference type="RefSeq" id="WP_249296120.1">
    <property type="nucleotide sequence ID" value="NZ_JACRSV010000004.1"/>
</dbReference>
<dbReference type="GO" id="GO:0005829">
    <property type="term" value="C:cytosol"/>
    <property type="evidence" value="ECO:0007669"/>
    <property type="project" value="TreeGrafter"/>
</dbReference>
<dbReference type="GO" id="GO:0045454">
    <property type="term" value="P:cell redox homeostasis"/>
    <property type="evidence" value="ECO:0007669"/>
    <property type="project" value="TreeGrafter"/>
</dbReference>
<reference evidence="12" key="1">
    <citation type="submission" date="2020-08" db="EMBL/GenBank/DDBJ databases">
        <title>Genome public.</title>
        <authorList>
            <person name="Liu C."/>
            <person name="Sun Q."/>
        </authorList>
    </citation>
    <scope>NUCLEOTIDE SEQUENCE</scope>
    <source>
        <strain evidence="12">NSJ-33</strain>
    </source>
</reference>
<accession>A0A926E7Z2</accession>
<protein>
    <recommendedName>
        <fullName evidence="2 7">Thioredoxin</fullName>
    </recommendedName>
</protein>
<dbReference type="InterPro" id="IPR036249">
    <property type="entry name" value="Thioredoxin-like_sf"/>
</dbReference>
<dbReference type="CDD" id="cd02947">
    <property type="entry name" value="TRX_family"/>
    <property type="match status" value="1"/>
</dbReference>
<evidence type="ECO:0000256" key="9">
    <source>
        <dbReference type="PIRSR" id="PIRSR000077-1"/>
    </source>
</evidence>
<dbReference type="PANTHER" id="PTHR45663">
    <property type="entry name" value="GEO12009P1"/>
    <property type="match status" value="1"/>
</dbReference>
<dbReference type="InterPro" id="IPR005746">
    <property type="entry name" value="Thioredoxin"/>
</dbReference>
<feature type="domain" description="Thioredoxin" evidence="11">
    <location>
        <begin position="1"/>
        <end position="107"/>
    </location>
</feature>
<keyword evidence="3" id="KW-0813">Transport</keyword>
<evidence type="ECO:0000256" key="2">
    <source>
        <dbReference type="ARBA" id="ARBA00020570"/>
    </source>
</evidence>
<gene>
    <name evidence="12" type="primary">trxA</name>
    <name evidence="12" type="ORF">H8710_12225</name>
</gene>
<dbReference type="EMBL" id="JACRSV010000004">
    <property type="protein sequence ID" value="MBC8560831.1"/>
    <property type="molecule type" value="Genomic_DNA"/>
</dbReference>
<evidence type="ECO:0000313" key="12">
    <source>
        <dbReference type="EMBL" id="MBC8560831.1"/>
    </source>
</evidence>
<evidence type="ECO:0000256" key="5">
    <source>
        <dbReference type="ARBA" id="ARBA00023157"/>
    </source>
</evidence>
<evidence type="ECO:0000256" key="1">
    <source>
        <dbReference type="ARBA" id="ARBA00008987"/>
    </source>
</evidence>
<evidence type="ECO:0000256" key="10">
    <source>
        <dbReference type="PIRSR" id="PIRSR000077-4"/>
    </source>
</evidence>
<sequence>MSTIHITETDFEEMVLGSELPVLVDFWAPWCNPCKMLGPVIDEIADEVDGKALVCKVNIDEEQNLAQEYRVMSIPTLLYFKGGKVVNQMVGVRPKEELLEALELSEK</sequence>
<dbReference type="GO" id="GO:0015035">
    <property type="term" value="F:protein-disulfide reductase activity"/>
    <property type="evidence" value="ECO:0007669"/>
    <property type="project" value="UniProtKB-UniRule"/>
</dbReference>
<dbReference type="Pfam" id="PF00085">
    <property type="entry name" value="Thioredoxin"/>
    <property type="match status" value="1"/>
</dbReference>
<dbReference type="Gene3D" id="3.40.30.10">
    <property type="entry name" value="Glutaredoxin"/>
    <property type="match status" value="1"/>
</dbReference>
<evidence type="ECO:0000256" key="6">
    <source>
        <dbReference type="ARBA" id="ARBA00023284"/>
    </source>
</evidence>
<proteinExistence type="inferred from homology"/>
<dbReference type="Proteomes" id="UP000610760">
    <property type="component" value="Unassembled WGS sequence"/>
</dbReference>
<comment type="caution">
    <text evidence="12">The sequence shown here is derived from an EMBL/GenBank/DDBJ whole genome shotgun (WGS) entry which is preliminary data.</text>
</comment>
<keyword evidence="4" id="KW-0249">Electron transport</keyword>
<feature type="site" description="Contributes to redox potential value" evidence="9">
    <location>
        <position position="33"/>
    </location>
</feature>
<keyword evidence="13" id="KW-1185">Reference proteome</keyword>
<feature type="active site" description="Nucleophile" evidence="9">
    <location>
        <position position="34"/>
    </location>
</feature>
<dbReference type="PANTHER" id="PTHR45663:SF11">
    <property type="entry name" value="GEO12009P1"/>
    <property type="match status" value="1"/>
</dbReference>
<dbReference type="PROSITE" id="PS51352">
    <property type="entry name" value="THIOREDOXIN_2"/>
    <property type="match status" value="1"/>
</dbReference>
<evidence type="ECO:0000256" key="8">
    <source>
        <dbReference type="PIRNR" id="PIRNR000077"/>
    </source>
</evidence>
<comment type="similarity">
    <text evidence="1 8">Belongs to the thioredoxin family.</text>
</comment>
<dbReference type="AlphaFoldDB" id="A0A926E7Z2"/>
<evidence type="ECO:0000313" key="13">
    <source>
        <dbReference type="Proteomes" id="UP000610760"/>
    </source>
</evidence>
<dbReference type="InterPro" id="IPR013766">
    <property type="entry name" value="Thioredoxin_domain"/>
</dbReference>
<dbReference type="PRINTS" id="PR00421">
    <property type="entry name" value="THIOREDOXIN"/>
</dbReference>
<dbReference type="SUPFAM" id="SSF52833">
    <property type="entry name" value="Thioredoxin-like"/>
    <property type="match status" value="1"/>
</dbReference>
<dbReference type="NCBIfam" id="TIGR01068">
    <property type="entry name" value="thioredoxin"/>
    <property type="match status" value="1"/>
</dbReference>
<dbReference type="FunFam" id="3.40.30.10:FF:000001">
    <property type="entry name" value="Thioredoxin"/>
    <property type="match status" value="1"/>
</dbReference>
<feature type="site" description="Deprotonates C-terminal active site Cys" evidence="9">
    <location>
        <position position="25"/>
    </location>
</feature>
<keyword evidence="5 10" id="KW-1015">Disulfide bond</keyword>
<evidence type="ECO:0000256" key="3">
    <source>
        <dbReference type="ARBA" id="ARBA00022448"/>
    </source>
</evidence>
<feature type="active site" description="Nucleophile" evidence="9">
    <location>
        <position position="31"/>
    </location>
</feature>
<organism evidence="12 13">
    <name type="scientific">Fumia xinanensis</name>
    <dbReference type="NCBI Taxonomy" id="2763659"/>
    <lineage>
        <taxon>Bacteria</taxon>
        <taxon>Bacillati</taxon>
        <taxon>Bacillota</taxon>
        <taxon>Clostridia</taxon>
        <taxon>Eubacteriales</taxon>
        <taxon>Oscillospiraceae</taxon>
        <taxon>Fumia</taxon>
    </lineage>
</organism>
<evidence type="ECO:0000256" key="4">
    <source>
        <dbReference type="ARBA" id="ARBA00022982"/>
    </source>
</evidence>
<feature type="site" description="Contributes to redox potential value" evidence="9">
    <location>
        <position position="32"/>
    </location>
</feature>
<evidence type="ECO:0000259" key="11">
    <source>
        <dbReference type="PROSITE" id="PS51352"/>
    </source>
</evidence>
<name>A0A926E7Z2_9FIRM</name>
<dbReference type="PIRSF" id="PIRSF000077">
    <property type="entry name" value="Thioredoxin"/>
    <property type="match status" value="1"/>
</dbReference>